<proteinExistence type="predicted"/>
<feature type="region of interest" description="Disordered" evidence="1">
    <location>
        <begin position="141"/>
        <end position="173"/>
    </location>
</feature>
<evidence type="ECO:0000256" key="1">
    <source>
        <dbReference type="SAM" id="MobiDB-lite"/>
    </source>
</evidence>
<organism evidence="2 3">
    <name type="scientific">Melanomma pulvis-pyrius CBS 109.77</name>
    <dbReference type="NCBI Taxonomy" id="1314802"/>
    <lineage>
        <taxon>Eukaryota</taxon>
        <taxon>Fungi</taxon>
        <taxon>Dikarya</taxon>
        <taxon>Ascomycota</taxon>
        <taxon>Pezizomycotina</taxon>
        <taxon>Dothideomycetes</taxon>
        <taxon>Pleosporomycetidae</taxon>
        <taxon>Pleosporales</taxon>
        <taxon>Melanommataceae</taxon>
        <taxon>Melanomma</taxon>
    </lineage>
</organism>
<sequence>MGGFRGRKERQARRCSRGGSRRAKGETGNQNADSSKQRTGRLEVATMDTSGDKERRTSDASGHLRWWAPVALALSHPSSVRQRPPSAFEIRGRTAIGCNATHLFGLVLHLPRYGRPLACSSPSSSAQITISIGDGPIISATTASSGDRKASLVARPSSTWPSPSPEKTATATPTATLTASWTPTHHGRSPACHPFRSTSACRIGVHLSWVLCHTPCLRHEDPVSSIHQRHHASSLGRGPP</sequence>
<dbReference type="EMBL" id="MU001769">
    <property type="protein sequence ID" value="KAF2799171.1"/>
    <property type="molecule type" value="Genomic_DNA"/>
</dbReference>
<name>A0A6A6XRJ3_9PLEO</name>
<evidence type="ECO:0000313" key="2">
    <source>
        <dbReference type="EMBL" id="KAF2799171.1"/>
    </source>
</evidence>
<reference evidence="2" key="1">
    <citation type="journal article" date="2020" name="Stud. Mycol.">
        <title>101 Dothideomycetes genomes: a test case for predicting lifestyles and emergence of pathogens.</title>
        <authorList>
            <person name="Haridas S."/>
            <person name="Albert R."/>
            <person name="Binder M."/>
            <person name="Bloem J."/>
            <person name="Labutti K."/>
            <person name="Salamov A."/>
            <person name="Andreopoulos B."/>
            <person name="Baker S."/>
            <person name="Barry K."/>
            <person name="Bills G."/>
            <person name="Bluhm B."/>
            <person name="Cannon C."/>
            <person name="Castanera R."/>
            <person name="Culley D."/>
            <person name="Daum C."/>
            <person name="Ezra D."/>
            <person name="Gonzalez J."/>
            <person name="Henrissat B."/>
            <person name="Kuo A."/>
            <person name="Liang C."/>
            <person name="Lipzen A."/>
            <person name="Lutzoni F."/>
            <person name="Magnuson J."/>
            <person name="Mondo S."/>
            <person name="Nolan M."/>
            <person name="Ohm R."/>
            <person name="Pangilinan J."/>
            <person name="Park H.-J."/>
            <person name="Ramirez L."/>
            <person name="Alfaro M."/>
            <person name="Sun H."/>
            <person name="Tritt A."/>
            <person name="Yoshinaga Y."/>
            <person name="Zwiers L.-H."/>
            <person name="Turgeon B."/>
            <person name="Goodwin S."/>
            <person name="Spatafora J."/>
            <person name="Crous P."/>
            <person name="Grigoriev I."/>
        </authorList>
    </citation>
    <scope>NUCLEOTIDE SEQUENCE</scope>
    <source>
        <strain evidence="2">CBS 109.77</strain>
    </source>
</reference>
<accession>A0A6A6XRJ3</accession>
<dbReference type="AlphaFoldDB" id="A0A6A6XRJ3"/>
<gene>
    <name evidence="2" type="ORF">K505DRAFT_390366</name>
</gene>
<feature type="compositionally biased region" description="Basic residues" evidence="1">
    <location>
        <begin position="1"/>
        <end position="22"/>
    </location>
</feature>
<feature type="region of interest" description="Disordered" evidence="1">
    <location>
        <begin position="1"/>
        <end position="60"/>
    </location>
</feature>
<keyword evidence="3" id="KW-1185">Reference proteome</keyword>
<dbReference type="Proteomes" id="UP000799757">
    <property type="component" value="Unassembled WGS sequence"/>
</dbReference>
<evidence type="ECO:0000313" key="3">
    <source>
        <dbReference type="Proteomes" id="UP000799757"/>
    </source>
</evidence>
<protein>
    <submittedName>
        <fullName evidence="2">Uncharacterized protein</fullName>
    </submittedName>
</protein>